<organism evidence="3 4">
    <name type="scientific">Acanthosepion pharaonis</name>
    <name type="common">Pharaoh cuttlefish</name>
    <name type="synonym">Sepia pharaonis</name>
    <dbReference type="NCBI Taxonomy" id="158019"/>
    <lineage>
        <taxon>Eukaryota</taxon>
        <taxon>Metazoa</taxon>
        <taxon>Spiralia</taxon>
        <taxon>Lophotrochozoa</taxon>
        <taxon>Mollusca</taxon>
        <taxon>Cephalopoda</taxon>
        <taxon>Coleoidea</taxon>
        <taxon>Decapodiformes</taxon>
        <taxon>Sepiida</taxon>
        <taxon>Sepiina</taxon>
        <taxon>Sepiidae</taxon>
        <taxon>Acanthosepion</taxon>
    </lineage>
</organism>
<evidence type="ECO:0000313" key="4">
    <source>
        <dbReference type="Proteomes" id="UP000597762"/>
    </source>
</evidence>
<sequence length="209" mass="23417">MPLTLLFSLFCSIFPLSSFSSLSLSFISPPLFTLSFSLFSFHSFSQYYCLPSWTVPRSGQPGWGCRGCLSDGTSGLLAVYVDGRLRSIPVSDYIFTTAAEKQVPYPTHLSLSLSLSLVPCYLDTFRLPFPFFPFIFSPLLSSPLCFLLSSLSLLIYIFLSSLFPFHFSFCLFFLLFFSPTLFFPLTPFLSFLPSPSSPSPHSSSHDFLI</sequence>
<reference evidence="3" key="1">
    <citation type="submission" date="2021-01" db="EMBL/GenBank/DDBJ databases">
        <authorList>
            <person name="Li R."/>
            <person name="Bekaert M."/>
        </authorList>
    </citation>
    <scope>NUCLEOTIDE SEQUENCE</scope>
    <source>
        <strain evidence="3">Farmed</strain>
    </source>
</reference>
<feature type="transmembrane region" description="Helical" evidence="1">
    <location>
        <begin position="131"/>
        <end position="159"/>
    </location>
</feature>
<evidence type="ECO:0000256" key="2">
    <source>
        <dbReference type="SAM" id="SignalP"/>
    </source>
</evidence>
<accession>A0A812EU71</accession>
<gene>
    <name evidence="3" type="ORF">SPHA_80466</name>
</gene>
<name>A0A812EU71_ACAPH</name>
<comment type="caution">
    <text evidence="3">The sequence shown here is derived from an EMBL/GenBank/DDBJ whole genome shotgun (WGS) entry which is preliminary data.</text>
</comment>
<evidence type="ECO:0000256" key="1">
    <source>
        <dbReference type="SAM" id="Phobius"/>
    </source>
</evidence>
<keyword evidence="1" id="KW-0812">Transmembrane</keyword>
<feature type="chain" id="PRO_5032682501" evidence="2">
    <location>
        <begin position="19"/>
        <end position="209"/>
    </location>
</feature>
<evidence type="ECO:0000313" key="3">
    <source>
        <dbReference type="EMBL" id="CAE1331184.1"/>
    </source>
</evidence>
<keyword evidence="1" id="KW-1133">Transmembrane helix</keyword>
<dbReference type="Proteomes" id="UP000597762">
    <property type="component" value="Unassembled WGS sequence"/>
</dbReference>
<keyword evidence="1" id="KW-0472">Membrane</keyword>
<feature type="transmembrane region" description="Helical" evidence="1">
    <location>
        <begin position="171"/>
        <end position="192"/>
    </location>
</feature>
<feature type="signal peptide" evidence="2">
    <location>
        <begin position="1"/>
        <end position="18"/>
    </location>
</feature>
<keyword evidence="4" id="KW-1185">Reference proteome</keyword>
<proteinExistence type="predicted"/>
<dbReference type="AlphaFoldDB" id="A0A812EU71"/>
<protein>
    <submittedName>
        <fullName evidence="3">Uncharacterized protein</fullName>
    </submittedName>
</protein>
<keyword evidence="2" id="KW-0732">Signal</keyword>
<dbReference type="EMBL" id="CAHIKZ030005599">
    <property type="protein sequence ID" value="CAE1331184.1"/>
    <property type="molecule type" value="Genomic_DNA"/>
</dbReference>